<organism evidence="8 9">
    <name type="scientific">Gordonia hydrophobica</name>
    <dbReference type="NCBI Taxonomy" id="40516"/>
    <lineage>
        <taxon>Bacteria</taxon>
        <taxon>Bacillati</taxon>
        <taxon>Actinomycetota</taxon>
        <taxon>Actinomycetes</taxon>
        <taxon>Mycobacteriales</taxon>
        <taxon>Gordoniaceae</taxon>
        <taxon>Gordonia</taxon>
    </lineage>
</organism>
<gene>
    <name evidence="8" type="ORF">RVF87_03920</name>
</gene>
<dbReference type="Pfam" id="PF04234">
    <property type="entry name" value="CopC"/>
    <property type="match status" value="1"/>
</dbReference>
<dbReference type="InterPro" id="IPR007348">
    <property type="entry name" value="CopC_dom"/>
</dbReference>
<evidence type="ECO:0000256" key="6">
    <source>
        <dbReference type="SAM" id="SignalP"/>
    </source>
</evidence>
<keyword evidence="5" id="KW-0472">Membrane</keyword>
<keyword evidence="4" id="KW-0186">Copper</keyword>
<accession>A0ABZ2U3G3</accession>
<keyword evidence="5" id="KW-1133">Transmembrane helix</keyword>
<dbReference type="EMBL" id="CP136137">
    <property type="protein sequence ID" value="WYY08235.1"/>
    <property type="molecule type" value="Genomic_DNA"/>
</dbReference>
<comment type="subcellular location">
    <subcellularLocation>
        <location evidence="1">Cell envelope</location>
    </subcellularLocation>
</comment>
<evidence type="ECO:0000256" key="1">
    <source>
        <dbReference type="ARBA" id="ARBA00004196"/>
    </source>
</evidence>
<feature type="domain" description="CopC" evidence="7">
    <location>
        <begin position="32"/>
        <end position="124"/>
    </location>
</feature>
<dbReference type="Gene3D" id="2.60.40.1220">
    <property type="match status" value="1"/>
</dbReference>
<protein>
    <submittedName>
        <fullName evidence="8">Copper resistance protein CopC</fullName>
    </submittedName>
</protein>
<dbReference type="InterPro" id="IPR032694">
    <property type="entry name" value="CopC/D"/>
</dbReference>
<keyword evidence="9" id="KW-1185">Reference proteome</keyword>
<proteinExistence type="predicted"/>
<feature type="signal peptide" evidence="6">
    <location>
        <begin position="1"/>
        <end position="31"/>
    </location>
</feature>
<keyword evidence="5" id="KW-0812">Transmembrane</keyword>
<evidence type="ECO:0000313" key="8">
    <source>
        <dbReference type="EMBL" id="WYY08235.1"/>
    </source>
</evidence>
<keyword evidence="3 6" id="KW-0732">Signal</keyword>
<feature type="transmembrane region" description="Helical" evidence="5">
    <location>
        <begin position="152"/>
        <end position="175"/>
    </location>
</feature>
<sequence>MSRYVVRSSLVAAVVAVVALMAGLFTGTASAHSALIGSSPEQGAKIATAPDKVTLTFNEDLKSAYATLKVVGPDGNFWQVGEPTVSGTEISVPLDGLGPVGQYVANYRVTSADGHPVQGQVSFELTQAGDGRPGAAADDSTQSESDDHGVKAWQFIVGGVVVVLLIAGVLALTIARRRN</sequence>
<evidence type="ECO:0000256" key="5">
    <source>
        <dbReference type="SAM" id="Phobius"/>
    </source>
</evidence>
<feature type="chain" id="PRO_5046921528" evidence="6">
    <location>
        <begin position="32"/>
        <end position="179"/>
    </location>
</feature>
<dbReference type="SUPFAM" id="SSF81296">
    <property type="entry name" value="E set domains"/>
    <property type="match status" value="1"/>
</dbReference>
<evidence type="ECO:0000259" key="7">
    <source>
        <dbReference type="Pfam" id="PF04234"/>
    </source>
</evidence>
<name>A0ABZ2U3G3_9ACTN</name>
<evidence type="ECO:0000256" key="4">
    <source>
        <dbReference type="ARBA" id="ARBA00023008"/>
    </source>
</evidence>
<dbReference type="InterPro" id="IPR014755">
    <property type="entry name" value="Cu-Rt/internalin_Ig-like"/>
</dbReference>
<dbReference type="RefSeq" id="WP_066166699.1">
    <property type="nucleotide sequence ID" value="NZ_CP136137.1"/>
</dbReference>
<dbReference type="PANTHER" id="PTHR34820">
    <property type="entry name" value="INNER MEMBRANE PROTEIN YEBZ"/>
    <property type="match status" value="1"/>
</dbReference>
<evidence type="ECO:0000256" key="2">
    <source>
        <dbReference type="ARBA" id="ARBA00022723"/>
    </source>
</evidence>
<dbReference type="PANTHER" id="PTHR34820:SF4">
    <property type="entry name" value="INNER MEMBRANE PROTEIN YEBZ"/>
    <property type="match status" value="1"/>
</dbReference>
<dbReference type="InterPro" id="IPR014756">
    <property type="entry name" value="Ig_E-set"/>
</dbReference>
<dbReference type="Proteomes" id="UP001479933">
    <property type="component" value="Chromosome"/>
</dbReference>
<reference evidence="8 9" key="1">
    <citation type="journal article" date="2023" name="Virus Evol.">
        <title>Computational host range prediction-The good, the bad, and the ugly.</title>
        <authorList>
            <person name="Howell A.A."/>
            <person name="Versoza C.J."/>
            <person name="Pfeifer S.P."/>
        </authorList>
    </citation>
    <scope>NUCLEOTIDE SEQUENCE [LARGE SCALE GENOMIC DNA]</scope>
    <source>
        <strain evidence="8 9">1610/1b</strain>
    </source>
</reference>
<keyword evidence="2" id="KW-0479">Metal-binding</keyword>
<evidence type="ECO:0000313" key="9">
    <source>
        <dbReference type="Proteomes" id="UP001479933"/>
    </source>
</evidence>
<evidence type="ECO:0000256" key="3">
    <source>
        <dbReference type="ARBA" id="ARBA00022729"/>
    </source>
</evidence>